<protein>
    <submittedName>
        <fullName evidence="1">Uncharacterized protein</fullName>
    </submittedName>
</protein>
<dbReference type="EMBL" id="CP039734">
    <property type="protein sequence ID" value="QIR75262.1"/>
    <property type="molecule type" value="Genomic_DNA"/>
</dbReference>
<dbReference type="RefSeq" id="WP_167749340.1">
    <property type="nucleotide sequence ID" value="NZ_CP039734.2"/>
</dbReference>
<evidence type="ECO:0000313" key="2">
    <source>
        <dbReference type="Proteomes" id="UP000502831"/>
    </source>
</evidence>
<gene>
    <name evidence="1" type="ORF">FA584_03170</name>
</gene>
<dbReference type="Proteomes" id="UP000502831">
    <property type="component" value="Chromosome"/>
</dbReference>
<name>A0A6G9VSB3_9BACT</name>
<dbReference type="PROSITE" id="PS51257">
    <property type="entry name" value="PROKAR_LIPOPROTEIN"/>
    <property type="match status" value="1"/>
</dbReference>
<proteinExistence type="predicted"/>
<reference evidence="1 2" key="1">
    <citation type="journal article" date="2017" name="Environ. Sci. Technol.">
        <title>Organohalide Respiration with Chlorinated Ethenes under Low pH Conditions.</title>
        <authorList>
            <person name="Yang Y."/>
            <person name="Capiro N.L."/>
            <person name="Marcet T.F."/>
            <person name="Yan J."/>
            <person name="Pennell K.D."/>
            <person name="Loffler F.E."/>
        </authorList>
    </citation>
    <scope>NUCLEOTIDE SEQUENCE [LARGE SCALE GENOMIC DNA]</scope>
    <source>
        <strain evidence="1 2">ACSDCE</strain>
    </source>
</reference>
<evidence type="ECO:0000313" key="1">
    <source>
        <dbReference type="EMBL" id="QIR75262.1"/>
    </source>
</evidence>
<accession>A0A6G9VSB3</accession>
<dbReference type="AlphaFoldDB" id="A0A6G9VSB3"/>
<organism evidence="1 2">
    <name type="scientific">Sulfurospirillum diekertiae</name>
    <dbReference type="NCBI Taxonomy" id="1854492"/>
    <lineage>
        <taxon>Bacteria</taxon>
        <taxon>Pseudomonadati</taxon>
        <taxon>Campylobacterota</taxon>
        <taxon>Epsilonproteobacteria</taxon>
        <taxon>Campylobacterales</taxon>
        <taxon>Sulfurospirillaceae</taxon>
        <taxon>Sulfurospirillum</taxon>
    </lineage>
</organism>
<sequence length="121" mass="13260">MKKNHFTNILVLVAVFFVFTGCAGKDMKKFGGEFALVNQTGEPISTAVTITLGVTIYGIGALVDSSREEEQKPQQQETIFLTENNQSMNESNTSQTSYFDSGIIHTNNVNHVDVMNGTPPQ</sequence>